<dbReference type="PATRIC" id="fig|243230.17.peg.3031"/>
<dbReference type="EMBL" id="AE001825">
    <property type="protein sequence ID" value="AAF12313.1"/>
    <property type="molecule type" value="Genomic_DNA"/>
</dbReference>
<evidence type="ECO:0000313" key="2">
    <source>
        <dbReference type="EMBL" id="AAF12313.1"/>
    </source>
</evidence>
<proteinExistence type="predicted"/>
<dbReference type="OrthoDB" id="116741at2"/>
<dbReference type="InParanoid" id="Q9RZ09"/>
<name>Q9RZ09_DEIRA</name>
<dbReference type="eggNOG" id="ENOG502Z83G">
    <property type="taxonomic scope" value="Bacteria"/>
</dbReference>
<gene>
    <name evidence="2" type="ordered locus">DR_A0144</name>
</gene>
<evidence type="ECO:0000256" key="1">
    <source>
        <dbReference type="SAM" id="MobiDB-lite"/>
    </source>
</evidence>
<dbReference type="Proteomes" id="UP000002524">
    <property type="component" value="Chromosome 2"/>
</dbReference>
<dbReference type="PIR" id="C75610">
    <property type="entry name" value="C75610"/>
</dbReference>
<dbReference type="HOGENOM" id="CLU_093781_0_0_0"/>
<sequence>MRARNVSAPHCQRRLIMSQNQKSSDTGDKSASERLAALKLALQNDLRDAPIMAKVALENLFNRDDSDSGPAVKSAGRVGRQQGKVSELTAMADLKPGGADHLRRILELIGGNMSGARKVGTVHDMRFVIFDDDKKILFCTAYDGDWDTYIEDFATKIPDLMDLLFANVEGWPGIHSPEVKDFIASHQLTADGWYVDAPYLTVVETRRVQENQQALETFMDEYSKTAKPVDDMSEAELRASQKKLQEFLQKVGTASSGVA</sequence>
<keyword evidence="3" id="KW-1185">Reference proteome</keyword>
<dbReference type="AlphaFoldDB" id="Q9RZ09"/>
<dbReference type="PaxDb" id="243230-DR_A0144"/>
<protein>
    <submittedName>
        <fullName evidence="2">Uncharacterized protein</fullName>
    </submittedName>
</protein>
<feature type="region of interest" description="Disordered" evidence="1">
    <location>
        <begin position="1"/>
        <end position="30"/>
    </location>
</feature>
<dbReference type="KEGG" id="dra:DR_A0144"/>
<accession>Q9RZ09</accession>
<organism evidence="2 3">
    <name type="scientific">Deinococcus radiodurans (strain ATCC 13939 / DSM 20539 / JCM 16871 / CCUG 27074 / LMG 4051 / NBRC 15346 / NCIMB 9279 / VKM B-1422 / R1)</name>
    <dbReference type="NCBI Taxonomy" id="243230"/>
    <lineage>
        <taxon>Bacteria</taxon>
        <taxon>Thermotogati</taxon>
        <taxon>Deinococcota</taxon>
        <taxon>Deinococci</taxon>
        <taxon>Deinococcales</taxon>
        <taxon>Deinococcaceae</taxon>
        <taxon>Deinococcus</taxon>
    </lineage>
</organism>
<reference evidence="2 3" key="1">
    <citation type="journal article" date="1999" name="Science">
        <title>Genome sequence of the radioresistant bacterium Deinococcus radiodurans R1.</title>
        <authorList>
            <person name="White O."/>
            <person name="Eisen J.A."/>
            <person name="Heidelberg J.F."/>
            <person name="Hickey E.K."/>
            <person name="Peterson J.D."/>
            <person name="Dodson R.J."/>
            <person name="Haft D.H."/>
            <person name="Gwinn M.L."/>
            <person name="Nelson W.C."/>
            <person name="Richardson D.L."/>
            <person name="Moffat K.S."/>
            <person name="Qin H."/>
            <person name="Jiang L."/>
            <person name="Pamphile W."/>
            <person name="Crosby M."/>
            <person name="Shen M."/>
            <person name="Vamathevan J.J."/>
            <person name="Lam P."/>
            <person name="McDonald L."/>
            <person name="Utterback T."/>
            <person name="Zalewski C."/>
            <person name="Makarova K.S."/>
            <person name="Aravind L."/>
            <person name="Daly M.J."/>
            <person name="Minton K.W."/>
            <person name="Fleischmann R.D."/>
            <person name="Ketchum K.A."/>
            <person name="Nelson K.E."/>
            <person name="Salzberg S."/>
            <person name="Smith H.O."/>
            <person name="Venter J.C."/>
            <person name="Fraser C.M."/>
        </authorList>
    </citation>
    <scope>NUCLEOTIDE SEQUENCE [LARGE SCALE GENOMIC DNA]</scope>
    <source>
        <strain evidence="3">ATCC 13939 / DSM 20539 / JCM 16871 / LMG 4051 / NBRC 15346 / NCIMB 9279 / R1 / VKM B-1422</strain>
    </source>
</reference>
<evidence type="ECO:0000313" key="3">
    <source>
        <dbReference type="Proteomes" id="UP000002524"/>
    </source>
</evidence>
<dbReference type="EnsemblBacteria" id="AAF12313">
    <property type="protein sequence ID" value="AAF12313"/>
    <property type="gene ID" value="DR_A0144"/>
</dbReference>
<dbReference type="STRING" id="243230.DR_A0144"/>